<organism evidence="2 3">
    <name type="scientific">Aspergillus niger ATCC 13496</name>
    <dbReference type="NCBI Taxonomy" id="1353008"/>
    <lineage>
        <taxon>Eukaryota</taxon>
        <taxon>Fungi</taxon>
        <taxon>Dikarya</taxon>
        <taxon>Ascomycota</taxon>
        <taxon>Pezizomycotina</taxon>
        <taxon>Eurotiomycetes</taxon>
        <taxon>Eurotiomycetidae</taxon>
        <taxon>Eurotiales</taxon>
        <taxon>Aspergillaceae</taxon>
        <taxon>Aspergillus</taxon>
        <taxon>Aspergillus subgen. Circumdati</taxon>
    </lineage>
</organism>
<dbReference type="GO" id="GO:0004312">
    <property type="term" value="F:fatty acid synthase activity"/>
    <property type="evidence" value="ECO:0007669"/>
    <property type="project" value="TreeGrafter"/>
</dbReference>
<dbReference type="SUPFAM" id="SSF51735">
    <property type="entry name" value="NAD(P)-binding Rossmann-fold domains"/>
    <property type="match status" value="1"/>
</dbReference>
<dbReference type="AlphaFoldDB" id="A0A370BR22"/>
<dbReference type="PANTHER" id="PTHR43775">
    <property type="entry name" value="FATTY ACID SYNTHASE"/>
    <property type="match status" value="1"/>
</dbReference>
<evidence type="ECO:0000259" key="1">
    <source>
        <dbReference type="SMART" id="SM00822"/>
    </source>
</evidence>
<reference evidence="2 3" key="1">
    <citation type="submission" date="2018-07" db="EMBL/GenBank/DDBJ databases">
        <title>Section-level genome sequencing of Aspergillus section Nigri to investigate inter- and intra-species variation.</title>
        <authorList>
            <consortium name="DOE Joint Genome Institute"/>
            <person name="Vesth T.C."/>
            <person name="Nybo J.L."/>
            <person name="Theobald S."/>
            <person name="Frisvad J.C."/>
            <person name="Larsen T.O."/>
            <person name="Nielsen K.F."/>
            <person name="Hoof J.B."/>
            <person name="Brandl J."/>
            <person name="Salamov A."/>
            <person name="Riley R."/>
            <person name="Gladden J.M."/>
            <person name="Phatale P."/>
            <person name="Nielsen M.T."/>
            <person name="Lyhne E.K."/>
            <person name="Kogle M.E."/>
            <person name="Strasser K."/>
            <person name="McDonnell E."/>
            <person name="Barry K."/>
            <person name="Clum A."/>
            <person name="Chen C."/>
            <person name="Nolan M."/>
            <person name="Sandor L."/>
            <person name="Kuo A."/>
            <person name="Lipzen A."/>
            <person name="Hainaut M."/>
            <person name="Drula E."/>
            <person name="Tsang A."/>
            <person name="Magnuson J.K."/>
            <person name="Henrissat B."/>
            <person name="Wiebenga A."/>
            <person name="Simmons B.A."/>
            <person name="Makela M.R."/>
            <person name="De vries R.P."/>
            <person name="Grigoriev I.V."/>
            <person name="Mortensen U.H."/>
            <person name="Baker S.E."/>
            <person name="Andersen M.R."/>
        </authorList>
    </citation>
    <scope>NUCLEOTIDE SEQUENCE [LARGE SCALE GENOMIC DNA]</scope>
    <source>
        <strain evidence="2 3">ATCC 13496</strain>
    </source>
</reference>
<evidence type="ECO:0000313" key="3">
    <source>
        <dbReference type="Proteomes" id="UP000253845"/>
    </source>
</evidence>
<accession>A0A370BR22</accession>
<gene>
    <name evidence="2" type="ORF">M747DRAFT_357420</name>
</gene>
<dbReference type="PANTHER" id="PTHR43775:SF50">
    <property type="entry name" value="HIGHLY REDUCING POLYKETIDE SYNTHASE SRDA"/>
    <property type="match status" value="1"/>
</dbReference>
<dbReference type="SUPFAM" id="SSF47336">
    <property type="entry name" value="ACP-like"/>
    <property type="match status" value="1"/>
</dbReference>
<dbReference type="GO" id="GO:0006633">
    <property type="term" value="P:fatty acid biosynthetic process"/>
    <property type="evidence" value="ECO:0007669"/>
    <property type="project" value="TreeGrafter"/>
</dbReference>
<protein>
    <submittedName>
        <fullName evidence="2">KR-domain-containing protein</fullName>
    </submittedName>
</protein>
<dbReference type="InterPro" id="IPR036736">
    <property type="entry name" value="ACP-like_sf"/>
</dbReference>
<dbReference type="InterPro" id="IPR013968">
    <property type="entry name" value="PKS_KR"/>
</dbReference>
<evidence type="ECO:0000313" key="2">
    <source>
        <dbReference type="EMBL" id="RDH16858.1"/>
    </source>
</evidence>
<dbReference type="SMART" id="SM00822">
    <property type="entry name" value="PKS_KR"/>
    <property type="match status" value="1"/>
</dbReference>
<dbReference type="GO" id="GO:0044550">
    <property type="term" value="P:secondary metabolite biosynthetic process"/>
    <property type="evidence" value="ECO:0007669"/>
    <property type="project" value="TreeGrafter"/>
</dbReference>
<dbReference type="VEuPathDB" id="FungiDB:M747DRAFT_357420"/>
<dbReference type="Proteomes" id="UP000253845">
    <property type="component" value="Unassembled WGS sequence"/>
</dbReference>
<sequence length="413" mass="45774">MIKPEKEARFQDFVYLDFQTSFPGQISNTCHDDSGSIHPSIRVALKKYETAFSPQKCNLMAGGLGGLTRSISTWMISCGARRFVFLSRSGNDKPQAKNLVEYLQAQVAYVTVIRGDVCRYEDVERAVEVGDYPTGGVIQTAIALDETIWSDMPHSAWRTTMSSKVQGTWNLHNALRQNGRDSQLDFFVMTSSISGTVGTATESNYCAANSFLDAFARYRNHLGLPAISLGYGMISEVYMHEHPDIEALTDRGGVHPINEDELIQIMNMALEQRERGFEGDNHVLADPRAAIFTASFARRAAGEGKRETRNATAHLPKNIARALRDNQDVESNLDALRAVVSKKISNLILLPESDLQANQPLGDSGLDPMLAAEFRTFIFRMFEVDIPFVVLLKRSTIVNLLTDMIAQGLQAGT</sequence>
<name>A0A370BR22_ASPNG</name>
<dbReference type="InterPro" id="IPR050091">
    <property type="entry name" value="PKS_NRPS_Biosynth_Enz"/>
</dbReference>
<feature type="domain" description="Ketoreductase" evidence="1">
    <location>
        <begin position="56"/>
        <end position="237"/>
    </location>
</feature>
<dbReference type="EMBL" id="KZ851935">
    <property type="protein sequence ID" value="RDH16858.1"/>
    <property type="molecule type" value="Genomic_DNA"/>
</dbReference>
<dbReference type="Pfam" id="PF08659">
    <property type="entry name" value="KR"/>
    <property type="match status" value="1"/>
</dbReference>
<dbReference type="InterPro" id="IPR057326">
    <property type="entry name" value="KR_dom"/>
</dbReference>
<proteinExistence type="predicted"/>
<dbReference type="Gene3D" id="3.40.50.720">
    <property type="entry name" value="NAD(P)-binding Rossmann-like Domain"/>
    <property type="match status" value="1"/>
</dbReference>
<dbReference type="InterPro" id="IPR036291">
    <property type="entry name" value="NAD(P)-bd_dom_sf"/>
</dbReference>
<dbReference type="Gene3D" id="1.10.1200.10">
    <property type="entry name" value="ACP-like"/>
    <property type="match status" value="1"/>
</dbReference>